<organism evidence="2 3">
    <name type="scientific">Siansivirga zeaxanthinifaciens CC-SAMT-1</name>
    <dbReference type="NCBI Taxonomy" id="1454006"/>
    <lineage>
        <taxon>Bacteria</taxon>
        <taxon>Pseudomonadati</taxon>
        <taxon>Bacteroidota</taxon>
        <taxon>Flavobacteriia</taxon>
        <taxon>Flavobacteriales</taxon>
        <taxon>Flavobacteriaceae</taxon>
        <taxon>Siansivirga</taxon>
    </lineage>
</organism>
<dbReference type="KEGG" id="sze:AW14_03085"/>
<evidence type="ECO:0000313" key="2">
    <source>
        <dbReference type="EMBL" id="AJR04749.1"/>
    </source>
</evidence>
<name>A0A0C5WHX4_9FLAO</name>
<evidence type="ECO:0000256" key="1">
    <source>
        <dbReference type="SAM" id="SignalP"/>
    </source>
</evidence>
<reference evidence="2 3" key="1">
    <citation type="submission" date="2014-02" db="EMBL/GenBank/DDBJ databases">
        <authorList>
            <person name="Young C.-C."/>
            <person name="Hameed A."/>
            <person name="Huang H.-C."/>
            <person name="Shahina M."/>
        </authorList>
    </citation>
    <scope>NUCLEOTIDE SEQUENCE [LARGE SCALE GENOMIC DNA]</scope>
    <source>
        <strain evidence="2 3">CC-SAMT-1</strain>
    </source>
</reference>
<proteinExistence type="predicted"/>
<dbReference type="AlphaFoldDB" id="A0A0C5WHX4"/>
<sequence length="205" mass="22275">MKYLKSILALLVITSLFNCSPDEAPPQPLGNNAFNIAGTQYDTNHGYLLLDDGPSFNDGFGLTFVNGVMIEDNTNGISLQSSTTQGVVLWVNFSNAQVNSEQAVTYQITNNTTFVLDEETTAITDIINYDDVYSYNGIQYGDPDDATAIIYEVGATGNGTLDIISFTVDLTTRTGTINCNYTFVDNNNTTITGAFNGSFDIINEF</sequence>
<dbReference type="OrthoDB" id="9765957at2"/>
<dbReference type="Proteomes" id="UP000032229">
    <property type="component" value="Chromosome"/>
</dbReference>
<feature type="signal peptide" evidence="1">
    <location>
        <begin position="1"/>
        <end position="24"/>
    </location>
</feature>
<feature type="chain" id="PRO_5002184144" evidence="1">
    <location>
        <begin position="25"/>
        <end position="205"/>
    </location>
</feature>
<keyword evidence="1" id="KW-0732">Signal</keyword>
<keyword evidence="3" id="KW-1185">Reference proteome</keyword>
<dbReference type="HOGENOM" id="CLU_1487586_0_0_10"/>
<evidence type="ECO:0000313" key="3">
    <source>
        <dbReference type="Proteomes" id="UP000032229"/>
    </source>
</evidence>
<dbReference type="RefSeq" id="WP_044637468.1">
    <property type="nucleotide sequence ID" value="NZ_CP007202.1"/>
</dbReference>
<protein>
    <submittedName>
        <fullName evidence="2">Uncharacterized protein</fullName>
    </submittedName>
</protein>
<gene>
    <name evidence="2" type="ORF">AW14_03085</name>
</gene>
<dbReference type="EMBL" id="CP007202">
    <property type="protein sequence ID" value="AJR04749.1"/>
    <property type="molecule type" value="Genomic_DNA"/>
</dbReference>
<dbReference type="STRING" id="1454006.AW14_03085"/>
<accession>A0A0C5WHX4</accession>